<dbReference type="SUPFAM" id="SSF103473">
    <property type="entry name" value="MFS general substrate transporter"/>
    <property type="match status" value="1"/>
</dbReference>
<dbReference type="InterPro" id="IPR050360">
    <property type="entry name" value="MFS_Sugar_Transporters"/>
</dbReference>
<dbReference type="InterPro" id="IPR005828">
    <property type="entry name" value="MFS_sugar_transport-like"/>
</dbReference>
<evidence type="ECO:0000256" key="1">
    <source>
        <dbReference type="ARBA" id="ARBA00004141"/>
    </source>
</evidence>
<keyword evidence="7" id="KW-0732">Signal</keyword>
<dbReference type="AlphaFoldDB" id="A0A8H5YST4"/>
<dbReference type="Proteomes" id="UP000544331">
    <property type="component" value="Unassembled WGS sequence"/>
</dbReference>
<feature type="transmembrane region" description="Helical" evidence="6">
    <location>
        <begin position="167"/>
        <end position="191"/>
    </location>
</feature>
<dbReference type="PROSITE" id="PS50850">
    <property type="entry name" value="MFS"/>
    <property type="match status" value="1"/>
</dbReference>
<feature type="transmembrane region" description="Helical" evidence="6">
    <location>
        <begin position="267"/>
        <end position="286"/>
    </location>
</feature>
<keyword evidence="10" id="KW-1185">Reference proteome</keyword>
<accession>A0A8H5YST4</accession>
<keyword evidence="5 6" id="KW-0472">Membrane</keyword>
<dbReference type="Gene3D" id="1.20.1250.20">
    <property type="entry name" value="MFS general substrate transporter like domains"/>
    <property type="match status" value="1"/>
</dbReference>
<dbReference type="InterPro" id="IPR020846">
    <property type="entry name" value="MFS_dom"/>
</dbReference>
<feature type="signal peptide" evidence="7">
    <location>
        <begin position="1"/>
        <end position="32"/>
    </location>
</feature>
<organism evidence="9 10">
    <name type="scientific">Fusarium mundagurra</name>
    <dbReference type="NCBI Taxonomy" id="1567541"/>
    <lineage>
        <taxon>Eukaryota</taxon>
        <taxon>Fungi</taxon>
        <taxon>Dikarya</taxon>
        <taxon>Ascomycota</taxon>
        <taxon>Pezizomycotina</taxon>
        <taxon>Sordariomycetes</taxon>
        <taxon>Hypocreomycetidae</taxon>
        <taxon>Hypocreales</taxon>
        <taxon>Nectriaceae</taxon>
        <taxon>Fusarium</taxon>
        <taxon>Fusarium fujikuroi species complex</taxon>
    </lineage>
</organism>
<feature type="transmembrane region" description="Helical" evidence="6">
    <location>
        <begin position="203"/>
        <end position="226"/>
    </location>
</feature>
<feature type="transmembrane region" description="Helical" evidence="6">
    <location>
        <begin position="135"/>
        <end position="155"/>
    </location>
</feature>
<feature type="domain" description="Major facilitator superfamily (MFS) profile" evidence="8">
    <location>
        <begin position="102"/>
        <end position="323"/>
    </location>
</feature>
<dbReference type="PANTHER" id="PTHR48022">
    <property type="entry name" value="PLASTIDIC GLUCOSE TRANSPORTER 4"/>
    <property type="match status" value="1"/>
</dbReference>
<comment type="similarity">
    <text evidence="2">Belongs to the major facilitator superfamily. Sugar transporter (TC 2.A.1.1) family.</text>
</comment>
<evidence type="ECO:0000256" key="2">
    <source>
        <dbReference type="ARBA" id="ARBA00010992"/>
    </source>
</evidence>
<dbReference type="OrthoDB" id="6612291at2759"/>
<reference evidence="9 10" key="1">
    <citation type="submission" date="2020-05" db="EMBL/GenBank/DDBJ databases">
        <title>Identification and distribution of gene clusters putatively required for synthesis of sphingolipid metabolism inhibitors in phylogenetically diverse species of the filamentous fungus Fusarium.</title>
        <authorList>
            <person name="Kim H.-S."/>
            <person name="Busman M."/>
            <person name="Brown D.W."/>
            <person name="Divon H."/>
            <person name="Uhlig S."/>
            <person name="Proctor R.H."/>
        </authorList>
    </citation>
    <scope>NUCLEOTIDE SEQUENCE [LARGE SCALE GENOMIC DNA]</scope>
    <source>
        <strain evidence="9 10">NRRL 66235</strain>
    </source>
</reference>
<dbReference type="EMBL" id="JAAOAN010000200">
    <property type="protein sequence ID" value="KAF5716676.1"/>
    <property type="molecule type" value="Genomic_DNA"/>
</dbReference>
<dbReference type="PANTHER" id="PTHR48022:SF11">
    <property type="entry name" value="MONOSACCHARIDE TRANSPORTER (HXT8), PUTATIVE (AFU_ORTHOLOGUE AFUA_2G08120)-RELATED"/>
    <property type="match status" value="1"/>
</dbReference>
<feature type="transmembrane region" description="Helical" evidence="6">
    <location>
        <begin position="238"/>
        <end position="261"/>
    </location>
</feature>
<evidence type="ECO:0000256" key="6">
    <source>
        <dbReference type="SAM" id="Phobius"/>
    </source>
</evidence>
<sequence>MTNTILYLQNFAAWTGWTWLLLCDQSSSAVAALPCSSWCLVTQDRGTEALDILTKLHHQPGDLNNEAAQSECRAIKTQLMADSSEPKSFVGIMRKASYRKRILIEIFVQCIAQSTGVLVINNYQVLLYNGLGLTGYFPLLLYGVYTAWAALLNWVGAMFVDKFGRILMLTVGLVGCALMVAGEAAIVAVAAENKNNHAINAAGVFFLFVFVTFYATCIDAISYIYCTEIFPTSIRAKGVSYSVIGLFIMTLSKQPVPIAFAQVGWRYYPVFVIVPLLGAPVVYFMFPETKALSLEEIGTLFDDRNETSTVEVREDVADKLDCF</sequence>
<evidence type="ECO:0000256" key="3">
    <source>
        <dbReference type="ARBA" id="ARBA00022692"/>
    </source>
</evidence>
<comment type="subcellular location">
    <subcellularLocation>
        <location evidence="1">Membrane</location>
        <topology evidence="1">Multi-pass membrane protein</topology>
    </subcellularLocation>
</comment>
<dbReference type="Pfam" id="PF00083">
    <property type="entry name" value="Sugar_tr"/>
    <property type="match status" value="1"/>
</dbReference>
<keyword evidence="4 6" id="KW-1133">Transmembrane helix</keyword>
<evidence type="ECO:0000256" key="4">
    <source>
        <dbReference type="ARBA" id="ARBA00022989"/>
    </source>
</evidence>
<feature type="chain" id="PRO_5034534236" evidence="7">
    <location>
        <begin position="33"/>
        <end position="323"/>
    </location>
</feature>
<comment type="caution">
    <text evidence="9">The sequence shown here is derived from an EMBL/GenBank/DDBJ whole genome shotgun (WGS) entry which is preliminary data.</text>
</comment>
<evidence type="ECO:0000313" key="10">
    <source>
        <dbReference type="Proteomes" id="UP000544331"/>
    </source>
</evidence>
<dbReference type="InterPro" id="IPR036259">
    <property type="entry name" value="MFS_trans_sf"/>
</dbReference>
<evidence type="ECO:0000256" key="7">
    <source>
        <dbReference type="SAM" id="SignalP"/>
    </source>
</evidence>
<evidence type="ECO:0000256" key="5">
    <source>
        <dbReference type="ARBA" id="ARBA00023136"/>
    </source>
</evidence>
<keyword evidence="3 6" id="KW-0812">Transmembrane</keyword>
<dbReference type="GO" id="GO:0005351">
    <property type="term" value="F:carbohydrate:proton symporter activity"/>
    <property type="evidence" value="ECO:0007669"/>
    <property type="project" value="TreeGrafter"/>
</dbReference>
<dbReference type="GO" id="GO:0016020">
    <property type="term" value="C:membrane"/>
    <property type="evidence" value="ECO:0007669"/>
    <property type="project" value="UniProtKB-SubCell"/>
</dbReference>
<keyword evidence="9" id="KW-0762">Sugar transport</keyword>
<evidence type="ECO:0000313" key="9">
    <source>
        <dbReference type="EMBL" id="KAF5716676.1"/>
    </source>
</evidence>
<keyword evidence="9" id="KW-0813">Transport</keyword>
<name>A0A8H5YST4_9HYPO</name>
<proteinExistence type="inferred from homology"/>
<gene>
    <name evidence="9" type="ORF">FMUND_6203</name>
</gene>
<protein>
    <submittedName>
        <fullName evidence="9">Sugar transporter</fullName>
    </submittedName>
</protein>
<feature type="transmembrane region" description="Helical" evidence="6">
    <location>
        <begin position="102"/>
        <end position="123"/>
    </location>
</feature>
<evidence type="ECO:0000259" key="8">
    <source>
        <dbReference type="PROSITE" id="PS50850"/>
    </source>
</evidence>